<feature type="domain" description="HTH marR-type" evidence="2">
    <location>
        <begin position="12"/>
        <end position="143"/>
    </location>
</feature>
<dbReference type="CDD" id="cd00090">
    <property type="entry name" value="HTH_ARSR"/>
    <property type="match status" value="1"/>
</dbReference>
<sequence length="156" mass="17053">MTTQAYPQLELDAQLCLPLHAATRAVTRAYGHLLAQEGLTYPQYLTMLAVWDAADPVNVGEIGERLRLDSGTLTPLLKRLEAAGLVERRRDPGDERRVLISTTPEGMALRDRVASVPRRLAAALALDEEETRALRSLLAKAMLHLDAFEATAGHGS</sequence>
<evidence type="ECO:0000259" key="2">
    <source>
        <dbReference type="PROSITE" id="PS50995"/>
    </source>
</evidence>
<dbReference type="InterPro" id="IPR036390">
    <property type="entry name" value="WH_DNA-bd_sf"/>
</dbReference>
<dbReference type="GO" id="GO:0006950">
    <property type="term" value="P:response to stress"/>
    <property type="evidence" value="ECO:0007669"/>
    <property type="project" value="TreeGrafter"/>
</dbReference>
<evidence type="ECO:0000313" key="3">
    <source>
        <dbReference type="EMBL" id="XDP44737.1"/>
    </source>
</evidence>
<gene>
    <name evidence="3" type="ORF">AB5L97_15910</name>
</gene>
<evidence type="ECO:0000256" key="1">
    <source>
        <dbReference type="ARBA" id="ARBA00004496"/>
    </source>
</evidence>
<proteinExistence type="predicted"/>
<dbReference type="KEGG" id="spue:AB5L97_15910"/>
<dbReference type="PANTHER" id="PTHR33164:SF5">
    <property type="entry name" value="ORGANIC HYDROPEROXIDE RESISTANCE TRANSCRIPTIONAL REGULATOR"/>
    <property type="match status" value="1"/>
</dbReference>
<dbReference type="InterPro" id="IPR036388">
    <property type="entry name" value="WH-like_DNA-bd_sf"/>
</dbReference>
<name>A0AB39L186_9MICC</name>
<dbReference type="AlphaFoldDB" id="A0AB39L186"/>
<reference evidence="3" key="1">
    <citation type="submission" date="2024-07" db="EMBL/GenBank/DDBJ databases">
        <authorList>
            <person name="fu j."/>
        </authorList>
    </citation>
    <scope>NUCLEOTIDE SEQUENCE</scope>
    <source>
        <strain evidence="3">P10A9</strain>
    </source>
</reference>
<dbReference type="PRINTS" id="PR00598">
    <property type="entry name" value="HTHMARR"/>
</dbReference>
<dbReference type="SMART" id="SM00347">
    <property type="entry name" value="HTH_MARR"/>
    <property type="match status" value="1"/>
</dbReference>
<dbReference type="Gene3D" id="1.10.10.10">
    <property type="entry name" value="Winged helix-like DNA-binding domain superfamily/Winged helix DNA-binding domain"/>
    <property type="match status" value="1"/>
</dbReference>
<dbReference type="InterPro" id="IPR011991">
    <property type="entry name" value="ArsR-like_HTH"/>
</dbReference>
<dbReference type="PROSITE" id="PS50995">
    <property type="entry name" value="HTH_MARR_2"/>
    <property type="match status" value="1"/>
</dbReference>
<organism evidence="3">
    <name type="scientific">Sinomonas puerhi</name>
    <dbReference type="NCBI Taxonomy" id="3238584"/>
    <lineage>
        <taxon>Bacteria</taxon>
        <taxon>Bacillati</taxon>
        <taxon>Actinomycetota</taxon>
        <taxon>Actinomycetes</taxon>
        <taxon>Micrococcales</taxon>
        <taxon>Micrococcaceae</taxon>
        <taxon>Sinomonas</taxon>
    </lineage>
</organism>
<protein>
    <submittedName>
        <fullName evidence="3">MarR family winged helix-turn-helix transcriptional regulator</fullName>
    </submittedName>
</protein>
<dbReference type="Pfam" id="PF01047">
    <property type="entry name" value="MarR"/>
    <property type="match status" value="1"/>
</dbReference>
<dbReference type="SUPFAM" id="SSF46785">
    <property type="entry name" value="Winged helix' DNA-binding domain"/>
    <property type="match status" value="1"/>
</dbReference>
<comment type="subcellular location">
    <subcellularLocation>
        <location evidence="1">Cytoplasm</location>
    </subcellularLocation>
</comment>
<dbReference type="GO" id="GO:0005737">
    <property type="term" value="C:cytoplasm"/>
    <property type="evidence" value="ECO:0007669"/>
    <property type="project" value="UniProtKB-SubCell"/>
</dbReference>
<accession>A0AB39L186</accession>
<dbReference type="EMBL" id="CP163302">
    <property type="protein sequence ID" value="XDP44737.1"/>
    <property type="molecule type" value="Genomic_DNA"/>
</dbReference>
<dbReference type="GO" id="GO:0003700">
    <property type="term" value="F:DNA-binding transcription factor activity"/>
    <property type="evidence" value="ECO:0007669"/>
    <property type="project" value="InterPro"/>
</dbReference>
<dbReference type="InterPro" id="IPR039422">
    <property type="entry name" value="MarR/SlyA-like"/>
</dbReference>
<dbReference type="RefSeq" id="WP_307955822.1">
    <property type="nucleotide sequence ID" value="NZ_CP163302.1"/>
</dbReference>
<dbReference type="PANTHER" id="PTHR33164">
    <property type="entry name" value="TRANSCRIPTIONAL REGULATOR, MARR FAMILY"/>
    <property type="match status" value="1"/>
</dbReference>
<dbReference type="InterPro" id="IPR000835">
    <property type="entry name" value="HTH_MarR-typ"/>
</dbReference>